<dbReference type="OrthoDB" id="6346756at2"/>
<reference evidence="2 3" key="1">
    <citation type="submission" date="2018-07" db="EMBL/GenBank/DDBJ databases">
        <title>Marsedoiliclastica nanhaica gen. nov. sp. nov., a novel marine hydrocarbonoclastic bacterium isolated from an in-situ enriched hydrocarbon-degrading consortium in deep-sea sediment.</title>
        <authorList>
            <person name="Dong C."/>
            <person name="Ma T."/>
            <person name="Liu R."/>
            <person name="Shao Z."/>
        </authorList>
    </citation>
    <scope>NUCLEOTIDE SEQUENCE [LARGE SCALE GENOMIC DNA]</scope>
    <source>
        <strain evidence="3">soil36-7</strain>
    </source>
</reference>
<dbReference type="AlphaFoldDB" id="A0A4P7XID8"/>
<evidence type="ECO:0000313" key="3">
    <source>
        <dbReference type="Proteomes" id="UP000298049"/>
    </source>
</evidence>
<proteinExistence type="predicted"/>
<evidence type="ECO:0000313" key="2">
    <source>
        <dbReference type="EMBL" id="QCF26284.1"/>
    </source>
</evidence>
<accession>A0A4P7XID8</accession>
<dbReference type="Proteomes" id="UP000298049">
    <property type="component" value="Chromosome"/>
</dbReference>
<dbReference type="EMBL" id="CP031093">
    <property type="protein sequence ID" value="QCF26284.1"/>
    <property type="molecule type" value="Genomic_DNA"/>
</dbReference>
<protein>
    <submittedName>
        <fullName evidence="2">Uncharacterized protein</fullName>
    </submittedName>
</protein>
<name>A0A4P7XID8_9ALTE</name>
<dbReference type="KEGG" id="hmi:soil367_10250"/>
<gene>
    <name evidence="2" type="ORF">soil367_10250</name>
</gene>
<dbReference type="RefSeq" id="WP_136549005.1">
    <property type="nucleotide sequence ID" value="NZ_CP031093.1"/>
</dbReference>
<organism evidence="2 3">
    <name type="scientific">Hydrocarboniclastica marina</name>
    <dbReference type="NCBI Taxonomy" id="2259620"/>
    <lineage>
        <taxon>Bacteria</taxon>
        <taxon>Pseudomonadati</taxon>
        <taxon>Pseudomonadota</taxon>
        <taxon>Gammaproteobacteria</taxon>
        <taxon>Alteromonadales</taxon>
        <taxon>Alteromonadaceae</taxon>
        <taxon>Hydrocarboniclastica</taxon>
    </lineage>
</organism>
<sequence>MPSIQKHQNPFSHKTRWQLNSSRLAGFPAYVVKLAFTASIISATVPGCATFASPQNLPEISGVERVGGPHEEFLIRGSKFSAADHEWIVKDSGAEIYLYENGEIGSVSPDKLWEKGGSPWAKPLERVQDEVGRQADYQAKGKSFNSFLKPLDDKGSTQLFVSWQLKLSESPGHSKGSNKFIRVWDDTSGKGTRVSWTQMHLTYSGSKKPSWGGWPGKKDEWNQMSLWVDGNKGAIQARVNDTLSHDIHDFIKADTPEGLNVALLGFDPNRSTPYKDMKVEIDELYVSSTPARVVISDESTWAQAQNRQSIQIPILWRESGIRFVYQPAEYLEDKRFLYVVNKHGEANRNGFPFDGEVNSGAEPESKKRTPG</sequence>
<feature type="region of interest" description="Disordered" evidence="1">
    <location>
        <begin position="349"/>
        <end position="371"/>
    </location>
</feature>
<evidence type="ECO:0000256" key="1">
    <source>
        <dbReference type="SAM" id="MobiDB-lite"/>
    </source>
</evidence>
<keyword evidence="3" id="KW-1185">Reference proteome</keyword>